<gene>
    <name evidence="2" type="ORF">M438DRAFT_343126</name>
</gene>
<dbReference type="HOGENOM" id="CLU_124044_0_0_1"/>
<dbReference type="GO" id="GO:0032259">
    <property type="term" value="P:methylation"/>
    <property type="evidence" value="ECO:0007669"/>
    <property type="project" value="UniProtKB-KW"/>
</dbReference>
<name>A0A074XR05_AURPU</name>
<protein>
    <submittedName>
        <fullName evidence="2">Protein methyltransferase</fullName>
    </submittedName>
</protein>
<dbReference type="RefSeq" id="XP_029764200.1">
    <property type="nucleotide sequence ID" value="XM_029904911.1"/>
</dbReference>
<evidence type="ECO:0000259" key="1">
    <source>
        <dbReference type="PROSITE" id="PS50280"/>
    </source>
</evidence>
<dbReference type="Pfam" id="PF00856">
    <property type="entry name" value="SET"/>
    <property type="match status" value="1"/>
</dbReference>
<dbReference type="EMBL" id="KL584976">
    <property type="protein sequence ID" value="KEQ88013.1"/>
    <property type="molecule type" value="Genomic_DNA"/>
</dbReference>
<dbReference type="STRING" id="1043002.A0A074XR05"/>
<accession>A0A074XR05</accession>
<organism evidence="2 3">
    <name type="scientific">Aureobasidium pullulans EXF-150</name>
    <dbReference type="NCBI Taxonomy" id="1043002"/>
    <lineage>
        <taxon>Eukaryota</taxon>
        <taxon>Fungi</taxon>
        <taxon>Dikarya</taxon>
        <taxon>Ascomycota</taxon>
        <taxon>Pezizomycotina</taxon>
        <taxon>Dothideomycetes</taxon>
        <taxon>Dothideomycetidae</taxon>
        <taxon>Dothideales</taxon>
        <taxon>Saccotheciaceae</taxon>
        <taxon>Aureobasidium</taxon>
    </lineage>
</organism>
<feature type="domain" description="SET" evidence="1">
    <location>
        <begin position="20"/>
        <end position="138"/>
    </location>
</feature>
<dbReference type="OrthoDB" id="3180714at2759"/>
<proteinExistence type="predicted"/>
<dbReference type="GO" id="GO:0008168">
    <property type="term" value="F:methyltransferase activity"/>
    <property type="evidence" value="ECO:0007669"/>
    <property type="project" value="UniProtKB-KW"/>
</dbReference>
<dbReference type="Gene3D" id="2.170.270.10">
    <property type="entry name" value="SET domain"/>
    <property type="match status" value="1"/>
</dbReference>
<dbReference type="SUPFAM" id="SSF82199">
    <property type="entry name" value="SET domain"/>
    <property type="match status" value="1"/>
</dbReference>
<dbReference type="InterPro" id="IPR001214">
    <property type="entry name" value="SET_dom"/>
</dbReference>
<keyword evidence="3" id="KW-1185">Reference proteome</keyword>
<keyword evidence="2" id="KW-0808">Transferase</keyword>
<dbReference type="InterPro" id="IPR046341">
    <property type="entry name" value="SET_dom_sf"/>
</dbReference>
<dbReference type="AlphaFoldDB" id="A0A074XR05"/>
<reference evidence="2 3" key="1">
    <citation type="journal article" date="2014" name="BMC Genomics">
        <title>Genome sequencing of four Aureobasidium pullulans varieties: biotechnological potential, stress tolerance, and description of new species.</title>
        <authorList>
            <person name="Gostin Ar C."/>
            <person name="Ohm R.A."/>
            <person name="Kogej T."/>
            <person name="Sonjak S."/>
            <person name="Turk M."/>
            <person name="Zajc J."/>
            <person name="Zalar P."/>
            <person name="Grube M."/>
            <person name="Sun H."/>
            <person name="Han J."/>
            <person name="Sharma A."/>
            <person name="Chiniquy J."/>
            <person name="Ngan C.Y."/>
            <person name="Lipzen A."/>
            <person name="Barry K."/>
            <person name="Grigoriev I.V."/>
            <person name="Gunde-Cimerman N."/>
        </authorList>
    </citation>
    <scope>NUCLEOTIDE SEQUENCE [LARGE SCALE GENOMIC DNA]</scope>
    <source>
        <strain evidence="2 3">EXF-150</strain>
    </source>
</reference>
<evidence type="ECO:0000313" key="3">
    <source>
        <dbReference type="Proteomes" id="UP000030706"/>
    </source>
</evidence>
<dbReference type="Proteomes" id="UP000030706">
    <property type="component" value="Unassembled WGS sequence"/>
</dbReference>
<evidence type="ECO:0000313" key="2">
    <source>
        <dbReference type="EMBL" id="KEQ88013.1"/>
    </source>
</evidence>
<dbReference type="GeneID" id="40747217"/>
<sequence length="179" mass="20069">MENKRSEESAEKSLPLTRHSDIRLVLDTPKGRGVFAAARIPAHTIVETCPVLVLDPTENKNHVEKTELFHYTYNWPLTNPLTNQKTTTQAVILGLGSMFNHSSVHQNIGWERDIKNGVVIYKTLRDVEEGEELCISYGDRLWFEDADVGKGEEEEGDGMDVLGGICVDVDGEEDENENV</sequence>
<dbReference type="PROSITE" id="PS50280">
    <property type="entry name" value="SET"/>
    <property type="match status" value="1"/>
</dbReference>
<dbReference type="SMART" id="SM00317">
    <property type="entry name" value="SET"/>
    <property type="match status" value="1"/>
</dbReference>
<dbReference type="CDD" id="cd10540">
    <property type="entry name" value="SET_SpSet7-like"/>
    <property type="match status" value="1"/>
</dbReference>
<keyword evidence="2" id="KW-0489">Methyltransferase</keyword>